<comment type="caution">
    <text evidence="10">The sequence shown here is derived from an EMBL/GenBank/DDBJ whole genome shotgun (WGS) entry which is preliminary data.</text>
</comment>
<evidence type="ECO:0000313" key="10">
    <source>
        <dbReference type="EMBL" id="GIG48562.1"/>
    </source>
</evidence>
<evidence type="ECO:0000256" key="6">
    <source>
        <dbReference type="ARBA" id="ARBA00022967"/>
    </source>
</evidence>
<protein>
    <submittedName>
        <fullName evidence="10">ABC transporter</fullName>
    </submittedName>
</protein>
<dbReference type="GO" id="GO:0005524">
    <property type="term" value="F:ATP binding"/>
    <property type="evidence" value="ECO:0007669"/>
    <property type="project" value="UniProtKB-KW"/>
</dbReference>
<dbReference type="GO" id="GO:0005886">
    <property type="term" value="C:plasma membrane"/>
    <property type="evidence" value="ECO:0007669"/>
    <property type="project" value="UniProtKB-SubCell"/>
</dbReference>
<keyword evidence="4" id="KW-0547">Nucleotide-binding</keyword>
<dbReference type="PANTHER" id="PTHR43582">
    <property type="entry name" value="LINEARMYCIN RESISTANCE ATP-BINDING PROTEIN LNRL"/>
    <property type="match status" value="1"/>
</dbReference>
<dbReference type="RefSeq" id="WP_203850266.1">
    <property type="nucleotide sequence ID" value="NZ_BAAAVW010000003.1"/>
</dbReference>
<dbReference type="GO" id="GO:0016887">
    <property type="term" value="F:ATP hydrolysis activity"/>
    <property type="evidence" value="ECO:0007669"/>
    <property type="project" value="InterPro"/>
</dbReference>
<keyword evidence="8" id="KW-0046">Antibiotic resistance</keyword>
<evidence type="ECO:0000256" key="8">
    <source>
        <dbReference type="ARBA" id="ARBA00023251"/>
    </source>
</evidence>
<accession>A0A919PQV0</accession>
<dbReference type="Pfam" id="PF00005">
    <property type="entry name" value="ABC_tran"/>
    <property type="match status" value="1"/>
</dbReference>
<comment type="subcellular location">
    <subcellularLocation>
        <location evidence="1">Cell membrane</location>
        <topology evidence="1">Peripheral membrane protein</topology>
    </subcellularLocation>
</comment>
<dbReference type="SMART" id="SM00382">
    <property type="entry name" value="AAA"/>
    <property type="match status" value="1"/>
</dbReference>
<dbReference type="EMBL" id="BONQ01000106">
    <property type="protein sequence ID" value="GIG48562.1"/>
    <property type="molecule type" value="Genomic_DNA"/>
</dbReference>
<evidence type="ECO:0000256" key="1">
    <source>
        <dbReference type="ARBA" id="ARBA00004202"/>
    </source>
</evidence>
<dbReference type="InterPro" id="IPR003593">
    <property type="entry name" value="AAA+_ATPase"/>
</dbReference>
<dbReference type="SUPFAM" id="SSF52540">
    <property type="entry name" value="P-loop containing nucleoside triphosphate hydrolases"/>
    <property type="match status" value="1"/>
</dbReference>
<evidence type="ECO:0000256" key="4">
    <source>
        <dbReference type="ARBA" id="ARBA00022741"/>
    </source>
</evidence>
<dbReference type="Gene3D" id="3.40.50.300">
    <property type="entry name" value="P-loop containing nucleotide triphosphate hydrolases"/>
    <property type="match status" value="1"/>
</dbReference>
<dbReference type="InterPro" id="IPR027417">
    <property type="entry name" value="P-loop_NTPase"/>
</dbReference>
<dbReference type="Proteomes" id="UP000660611">
    <property type="component" value="Unassembled WGS sequence"/>
</dbReference>
<keyword evidence="2" id="KW-0813">Transport</keyword>
<dbReference type="FunFam" id="3.40.50.300:FF:000589">
    <property type="entry name" value="ABC transporter, ATP-binding subunit"/>
    <property type="match status" value="1"/>
</dbReference>
<evidence type="ECO:0000313" key="11">
    <source>
        <dbReference type="Proteomes" id="UP000660611"/>
    </source>
</evidence>
<organism evidence="10 11">
    <name type="scientific">Dactylosporangium siamense</name>
    <dbReference type="NCBI Taxonomy" id="685454"/>
    <lineage>
        <taxon>Bacteria</taxon>
        <taxon>Bacillati</taxon>
        <taxon>Actinomycetota</taxon>
        <taxon>Actinomycetes</taxon>
        <taxon>Micromonosporales</taxon>
        <taxon>Micromonosporaceae</taxon>
        <taxon>Dactylosporangium</taxon>
    </lineage>
</organism>
<name>A0A919PQV0_9ACTN</name>
<dbReference type="PANTHER" id="PTHR43582:SF2">
    <property type="entry name" value="LINEARMYCIN RESISTANCE ATP-BINDING PROTEIN LNRL"/>
    <property type="match status" value="1"/>
</dbReference>
<dbReference type="AlphaFoldDB" id="A0A919PQV0"/>
<sequence length="312" mass="34449">MTTAPLIEARDLTKTYVTSEPYTAVKGIDFEVRPGEAFGVLGANGAGKSSTMRMIACVSPVTSGTLRILGMDAARDGERIRARLGVVPQDDTLDTELTVRENLLIYGRYFGIPWKALRERCDQLLAFSRLEDKGSQAVSTLSGGMRRRLTIARALINQPEILLLDEPTTGLDPQARHLLWERLFQLKEDGVTLLLTTHYMDEAEQLCDRLVVMDAGKIVAEGSPADLIERHSTREVLELRFAAHERQLMIDKCAGVTERVEVLPDRLVLYTGDGESTLAAVHALGVRPAGAFVRRSTLEDVFLTLTGRSLVE</sequence>
<gene>
    <name evidence="10" type="ORF">Dsi01nite_066030</name>
</gene>
<keyword evidence="7" id="KW-0472">Membrane</keyword>
<reference evidence="10" key="1">
    <citation type="submission" date="2021-01" db="EMBL/GenBank/DDBJ databases">
        <title>Whole genome shotgun sequence of Dactylosporangium siamense NBRC 106093.</title>
        <authorList>
            <person name="Komaki H."/>
            <person name="Tamura T."/>
        </authorList>
    </citation>
    <scope>NUCLEOTIDE SEQUENCE</scope>
    <source>
        <strain evidence="10">NBRC 106093</strain>
    </source>
</reference>
<keyword evidence="3" id="KW-1003">Cell membrane</keyword>
<dbReference type="GO" id="GO:0046677">
    <property type="term" value="P:response to antibiotic"/>
    <property type="evidence" value="ECO:0007669"/>
    <property type="project" value="UniProtKB-KW"/>
</dbReference>
<dbReference type="PROSITE" id="PS00211">
    <property type="entry name" value="ABC_TRANSPORTER_1"/>
    <property type="match status" value="1"/>
</dbReference>
<feature type="domain" description="ABC transporter" evidence="9">
    <location>
        <begin position="7"/>
        <end position="240"/>
    </location>
</feature>
<keyword evidence="5" id="KW-0067">ATP-binding</keyword>
<keyword evidence="11" id="KW-1185">Reference proteome</keyword>
<evidence type="ECO:0000256" key="5">
    <source>
        <dbReference type="ARBA" id="ARBA00022840"/>
    </source>
</evidence>
<evidence type="ECO:0000256" key="7">
    <source>
        <dbReference type="ARBA" id="ARBA00023136"/>
    </source>
</evidence>
<evidence type="ECO:0000259" key="9">
    <source>
        <dbReference type="PROSITE" id="PS50893"/>
    </source>
</evidence>
<proteinExistence type="predicted"/>
<dbReference type="InterPro" id="IPR003439">
    <property type="entry name" value="ABC_transporter-like_ATP-bd"/>
</dbReference>
<dbReference type="InterPro" id="IPR017871">
    <property type="entry name" value="ABC_transporter-like_CS"/>
</dbReference>
<keyword evidence="6" id="KW-1278">Translocase</keyword>
<dbReference type="PROSITE" id="PS50893">
    <property type="entry name" value="ABC_TRANSPORTER_2"/>
    <property type="match status" value="1"/>
</dbReference>
<evidence type="ECO:0000256" key="2">
    <source>
        <dbReference type="ARBA" id="ARBA00022448"/>
    </source>
</evidence>
<evidence type="ECO:0000256" key="3">
    <source>
        <dbReference type="ARBA" id="ARBA00022475"/>
    </source>
</evidence>